<dbReference type="STRING" id="157652.A0A371HID9"/>
<dbReference type="Proteomes" id="UP000257109">
    <property type="component" value="Unassembled WGS sequence"/>
</dbReference>
<dbReference type="PANTHER" id="PTHR35317">
    <property type="entry name" value="OS04G0629600 PROTEIN"/>
    <property type="match status" value="1"/>
</dbReference>
<sequence>MKESETIKEYLNKLLDIANKIRLLKSDFPDFKVIKKILVTVFERYETSITSLENTNDLSKITLTEDLHALQAQEQQRLMREDRVVEGALPTKHHNVETNKKKYFKKNLYVTGKNNANNQNKGKGQRKNYPPYQYCGKMVVGTNHITYDKFYSRILKPTYVLKVKIGDDGHISVKENGTINGTITISINLGTKIISVFNID</sequence>
<evidence type="ECO:0000313" key="2">
    <source>
        <dbReference type="Proteomes" id="UP000257109"/>
    </source>
</evidence>
<gene>
    <name evidence="1" type="ORF">CR513_13962</name>
</gene>
<dbReference type="Pfam" id="PF14223">
    <property type="entry name" value="Retrotran_gag_2"/>
    <property type="match status" value="1"/>
</dbReference>
<evidence type="ECO:0000313" key="1">
    <source>
        <dbReference type="EMBL" id="RDY02563.1"/>
    </source>
</evidence>
<name>A0A371HID9_MUCPR</name>
<feature type="non-terminal residue" evidence="1">
    <location>
        <position position="1"/>
    </location>
</feature>
<accession>A0A371HID9</accession>
<keyword evidence="2" id="KW-1185">Reference proteome</keyword>
<dbReference type="AlphaFoldDB" id="A0A371HID9"/>
<dbReference type="OrthoDB" id="1711498at2759"/>
<organism evidence="1 2">
    <name type="scientific">Mucuna pruriens</name>
    <name type="common">Velvet bean</name>
    <name type="synonym">Dolichos pruriens</name>
    <dbReference type="NCBI Taxonomy" id="157652"/>
    <lineage>
        <taxon>Eukaryota</taxon>
        <taxon>Viridiplantae</taxon>
        <taxon>Streptophyta</taxon>
        <taxon>Embryophyta</taxon>
        <taxon>Tracheophyta</taxon>
        <taxon>Spermatophyta</taxon>
        <taxon>Magnoliopsida</taxon>
        <taxon>eudicotyledons</taxon>
        <taxon>Gunneridae</taxon>
        <taxon>Pentapetalae</taxon>
        <taxon>rosids</taxon>
        <taxon>fabids</taxon>
        <taxon>Fabales</taxon>
        <taxon>Fabaceae</taxon>
        <taxon>Papilionoideae</taxon>
        <taxon>50 kb inversion clade</taxon>
        <taxon>NPAAA clade</taxon>
        <taxon>indigoferoid/millettioid clade</taxon>
        <taxon>Phaseoleae</taxon>
        <taxon>Mucuna</taxon>
    </lineage>
</organism>
<dbReference type="PANTHER" id="PTHR35317:SF11">
    <property type="entry name" value="CCHC-TYPE DOMAIN-CONTAINING PROTEIN"/>
    <property type="match status" value="1"/>
</dbReference>
<protein>
    <submittedName>
        <fullName evidence="1">Uncharacterized protein</fullName>
    </submittedName>
</protein>
<reference evidence="1" key="1">
    <citation type="submission" date="2018-05" db="EMBL/GenBank/DDBJ databases">
        <title>Draft genome of Mucuna pruriens seed.</title>
        <authorList>
            <person name="Nnadi N.E."/>
            <person name="Vos R."/>
            <person name="Hasami M.H."/>
            <person name="Devisetty U.K."/>
            <person name="Aguiy J.C."/>
        </authorList>
    </citation>
    <scope>NUCLEOTIDE SEQUENCE [LARGE SCALE GENOMIC DNA]</scope>
    <source>
        <strain evidence="1">JCA_2017</strain>
    </source>
</reference>
<comment type="caution">
    <text evidence="1">The sequence shown here is derived from an EMBL/GenBank/DDBJ whole genome shotgun (WGS) entry which is preliminary data.</text>
</comment>
<dbReference type="EMBL" id="QJKJ01002511">
    <property type="protein sequence ID" value="RDY02563.1"/>
    <property type="molecule type" value="Genomic_DNA"/>
</dbReference>
<proteinExistence type="predicted"/>